<keyword evidence="5 7" id="KW-0175">Coiled coil</keyword>
<comment type="similarity">
    <text evidence="7">Belongs to the SMC family.</text>
</comment>
<feature type="coiled-coil region" evidence="7">
    <location>
        <begin position="174"/>
        <end position="201"/>
    </location>
</feature>
<dbReference type="InterPro" id="IPR024704">
    <property type="entry name" value="SMC"/>
</dbReference>
<dbReference type="InterPro" id="IPR036277">
    <property type="entry name" value="SMC_hinge_sf"/>
</dbReference>
<feature type="region of interest" description="Disordered" evidence="8">
    <location>
        <begin position="784"/>
        <end position="821"/>
    </location>
</feature>
<dbReference type="SUPFAM" id="SSF75553">
    <property type="entry name" value="Smc hinge domain"/>
    <property type="match status" value="1"/>
</dbReference>
<feature type="coiled-coil region" evidence="7">
    <location>
        <begin position="691"/>
        <end position="718"/>
    </location>
</feature>
<dbReference type="Pfam" id="PF02463">
    <property type="entry name" value="SMC_N"/>
    <property type="match status" value="1"/>
</dbReference>
<comment type="caution">
    <text evidence="10">The sequence shown here is derived from an EMBL/GenBank/DDBJ whole genome shotgun (WGS) entry which is preliminary data.</text>
</comment>
<feature type="compositionally biased region" description="Low complexity" evidence="8">
    <location>
        <begin position="784"/>
        <end position="793"/>
    </location>
</feature>
<evidence type="ECO:0000256" key="6">
    <source>
        <dbReference type="ARBA" id="ARBA00023125"/>
    </source>
</evidence>
<protein>
    <recommendedName>
        <fullName evidence="7">Chromosome partition protein Smc</fullName>
    </recommendedName>
</protein>
<dbReference type="Gene3D" id="3.30.70.1620">
    <property type="match status" value="1"/>
</dbReference>
<dbReference type="PIRSF" id="PIRSF005719">
    <property type="entry name" value="SMC"/>
    <property type="match status" value="1"/>
</dbReference>
<dbReference type="InterPro" id="IPR027417">
    <property type="entry name" value="P-loop_NTPase"/>
</dbReference>
<feature type="region of interest" description="Disordered" evidence="8">
    <location>
        <begin position="970"/>
        <end position="1028"/>
    </location>
</feature>
<dbReference type="PANTHER" id="PTHR43977">
    <property type="entry name" value="STRUCTURAL MAINTENANCE OF CHROMOSOMES PROTEIN 3"/>
    <property type="match status" value="1"/>
</dbReference>
<evidence type="ECO:0000259" key="9">
    <source>
        <dbReference type="SMART" id="SM00968"/>
    </source>
</evidence>
<evidence type="ECO:0000256" key="3">
    <source>
        <dbReference type="ARBA" id="ARBA00022741"/>
    </source>
</evidence>
<keyword evidence="4 7" id="KW-0067">ATP-binding</keyword>
<name>A0A0W8ID00_9MICC</name>
<dbReference type="EMBL" id="LQBM01000004">
    <property type="protein sequence ID" value="KUG57823.1"/>
    <property type="molecule type" value="Genomic_DNA"/>
</dbReference>
<dbReference type="GO" id="GO:0005737">
    <property type="term" value="C:cytoplasm"/>
    <property type="evidence" value="ECO:0007669"/>
    <property type="project" value="UniProtKB-SubCell"/>
</dbReference>
<evidence type="ECO:0000313" key="10">
    <source>
        <dbReference type="EMBL" id="KUG57823.1"/>
    </source>
</evidence>
<evidence type="ECO:0000256" key="7">
    <source>
        <dbReference type="HAMAP-Rule" id="MF_01894"/>
    </source>
</evidence>
<dbReference type="GO" id="GO:0006260">
    <property type="term" value="P:DNA replication"/>
    <property type="evidence" value="ECO:0007669"/>
    <property type="project" value="UniProtKB-UniRule"/>
</dbReference>
<keyword evidence="3 7" id="KW-0547">Nucleotide-binding</keyword>
<sequence>MHLKTLTVRGFKSFASATTFEFEPGVTAVVGPNGSGKSNVVDALAWVMGEQGAKSLRGGTMEDVIFAGTAERQPLGRASVALTIDNSDGALPIEYSEVTISRTMFRAGGSEYTINGAKCRLLDIQELLSDSGLGREMHVIVGQGQLDQILQATPEQRRGFIEEAAGVLKHRRRRERSVRKLESMQSNLARLEDLISEISRQLAPLGRQARVARRAQRIQHDLRDSLSRLIADDLLSAATALNESSQGEQADREAAEALRDSLAAQDVEITELEKQAAEQRAHAEQLLAGHHRLEQVQERLRSVASLAEERARSLHASARVQHTGRDPEELRAQAQTVSAQAEELAAEVAAAQERLDRSSSARAAAEDALKDEETRLTEQLRAVADRRAGLATLRGRVDTAQGRIDAAQARRRRAEDQRETALAAQQRARGDFAELEERVAGVETGEQDLDAAYEAAHQRLQTLREAYDEQLAHQQRLRTSISEDKALLSGLSAARSPRDGAAALLKDKAAEVDAPLAQRLRITPGWETAIAACLGSLDTALIVKDADTAAAALDWLAAESAGRAHLIHPVASESMDAGPPATRPLEPPAEPQPAAASAAAFTSAAVPAPTQLPEGAVWAEEVVSIAADLRGPVLGALTGVVLCTDPAQASAVLQRPEVRTAVTTTGIILRPGERIGGTALENSDVAITAQITELSEALERREAELELLTQACASKESDLNAAELAVEETLQALHANDAEMHATTEQLGRLHAELAQSAERIEHSEQEIHEAEESTAQAQQLLQEAQQRLDAAQSQDTEEEPSSTERDRLSAAATAQRRQEVDSRLELRAAQEQHKQMLERAAALRRSATAEQARREEAQKVARARSSRAAQAEAVQAEAEAAFQALLGVLERSQHTRLAAEDAGRQTQERTRTLREARRNEAAELETLTAALHQAELTRTELRLSLEAAEARGLEELSLTPEYLIEHYGPDQLVPEPEDGSPARADESSGSEEAAKPEESAGIEEGALPADPVESGVPYDRSAQEKRLAQARRDLKALGKVNPLALEEHSALQERHTYLQEQLSDLKKSRQDLLEIIAEVDATVERVFTEAWLDTKVQFERVFARLFPGGEGRLELTNPEDMLNTGIEVQARPPGKRIRRLSLLSGGERSLTAVALLVAIFKARPSPFYVMDEVEAALDDTNLSRLLVIFEELRESSQLIIITHQKRTMEIADALYGVSMRQDGSTRVVSQRIGAPTELTTPQ</sequence>
<gene>
    <name evidence="7" type="primary">smc</name>
    <name evidence="10" type="ORF">AVL63_04685</name>
</gene>
<evidence type="ECO:0000256" key="8">
    <source>
        <dbReference type="SAM" id="MobiDB-lite"/>
    </source>
</evidence>
<dbReference type="RefSeq" id="WP_058889057.1">
    <property type="nucleotide sequence ID" value="NZ_LQBM01000004.1"/>
</dbReference>
<feature type="domain" description="SMC hinge" evidence="9">
    <location>
        <begin position="510"/>
        <end position="653"/>
    </location>
</feature>
<comment type="subunit">
    <text evidence="7">Homodimer.</text>
</comment>
<keyword evidence="2 7" id="KW-0963">Cytoplasm</keyword>
<feature type="coiled-coil region" evidence="7">
    <location>
        <begin position="255"/>
        <end position="289"/>
    </location>
</feature>
<evidence type="ECO:0000313" key="11">
    <source>
        <dbReference type="Proteomes" id="UP000054023"/>
    </source>
</evidence>
<dbReference type="AlphaFoldDB" id="A0A0W8ID00"/>
<dbReference type="InterPro" id="IPR010935">
    <property type="entry name" value="SMC_hinge"/>
</dbReference>
<accession>A0A0W8ID00</accession>
<dbReference type="SUPFAM" id="SSF52540">
    <property type="entry name" value="P-loop containing nucleoside triphosphate hydrolases"/>
    <property type="match status" value="1"/>
</dbReference>
<evidence type="ECO:0000256" key="2">
    <source>
        <dbReference type="ARBA" id="ARBA00022490"/>
    </source>
</evidence>
<organism evidence="10 11">
    <name type="scientific">Nesterenkonia jeotgali</name>
    <dbReference type="NCBI Taxonomy" id="317018"/>
    <lineage>
        <taxon>Bacteria</taxon>
        <taxon>Bacillati</taxon>
        <taxon>Actinomycetota</taxon>
        <taxon>Actinomycetes</taxon>
        <taxon>Micrococcales</taxon>
        <taxon>Micrococcaceae</taxon>
        <taxon>Nesterenkonia</taxon>
    </lineage>
</organism>
<feature type="compositionally biased region" description="Pro residues" evidence="8">
    <location>
        <begin position="581"/>
        <end position="591"/>
    </location>
</feature>
<keyword evidence="11" id="KW-1185">Reference proteome</keyword>
<feature type="coiled-coil region" evidence="7">
    <location>
        <begin position="918"/>
        <end position="952"/>
    </location>
</feature>
<dbReference type="InterPro" id="IPR003395">
    <property type="entry name" value="RecF/RecN/SMC_N"/>
</dbReference>
<dbReference type="GO" id="GO:0016887">
    <property type="term" value="F:ATP hydrolysis activity"/>
    <property type="evidence" value="ECO:0007669"/>
    <property type="project" value="InterPro"/>
</dbReference>
<feature type="region of interest" description="Disordered" evidence="8">
    <location>
        <begin position="573"/>
        <end position="593"/>
    </location>
</feature>
<comment type="domain">
    <text evidence="7">Contains large globular domains required for ATP hydrolysis at each terminus and a third globular domain forming a flexible hinge near the middle of the molecule. These domains are separated by coiled-coil structures.</text>
</comment>
<feature type="binding site" evidence="7">
    <location>
        <begin position="32"/>
        <end position="39"/>
    </location>
    <ligand>
        <name>ATP</name>
        <dbReference type="ChEBI" id="CHEBI:30616"/>
    </ligand>
</feature>
<dbReference type="Gene3D" id="3.40.50.300">
    <property type="entry name" value="P-loop containing nucleotide triphosphate hydrolases"/>
    <property type="match status" value="2"/>
</dbReference>
<evidence type="ECO:0000256" key="1">
    <source>
        <dbReference type="ARBA" id="ARBA00004496"/>
    </source>
</evidence>
<dbReference type="GO" id="GO:0007059">
    <property type="term" value="P:chromosome segregation"/>
    <property type="evidence" value="ECO:0007669"/>
    <property type="project" value="UniProtKB-UniRule"/>
</dbReference>
<dbReference type="FunFam" id="3.40.50.300:FF:000984">
    <property type="entry name" value="Chromosome partition protein Smc"/>
    <property type="match status" value="1"/>
</dbReference>
<evidence type="ECO:0000256" key="5">
    <source>
        <dbReference type="ARBA" id="ARBA00023054"/>
    </source>
</evidence>
<dbReference type="FunFam" id="3.40.50.300:FF:000901">
    <property type="entry name" value="Chromosome partition protein Smc"/>
    <property type="match status" value="1"/>
</dbReference>
<comment type="function">
    <text evidence="7">Required for chromosome condensation and partitioning.</text>
</comment>
<evidence type="ECO:0000256" key="4">
    <source>
        <dbReference type="ARBA" id="ARBA00022840"/>
    </source>
</evidence>
<dbReference type="SMART" id="SM00968">
    <property type="entry name" value="SMC_hinge"/>
    <property type="match status" value="1"/>
</dbReference>
<dbReference type="GO" id="GO:0030261">
    <property type="term" value="P:chromosome condensation"/>
    <property type="evidence" value="ECO:0007669"/>
    <property type="project" value="InterPro"/>
</dbReference>
<dbReference type="GO" id="GO:0005694">
    <property type="term" value="C:chromosome"/>
    <property type="evidence" value="ECO:0007669"/>
    <property type="project" value="InterPro"/>
</dbReference>
<dbReference type="HAMAP" id="MF_01894">
    <property type="entry name" value="Smc_prok"/>
    <property type="match status" value="1"/>
</dbReference>
<dbReference type="GO" id="GO:0005524">
    <property type="term" value="F:ATP binding"/>
    <property type="evidence" value="ECO:0007669"/>
    <property type="project" value="UniProtKB-UniRule"/>
</dbReference>
<reference evidence="11" key="1">
    <citation type="submission" date="2015-12" db="EMBL/GenBank/DDBJ databases">
        <authorList>
            <person name="Nair G.R."/>
            <person name="Kaur G."/>
            <person name="Mayilraj S."/>
        </authorList>
    </citation>
    <scope>NUCLEOTIDE SEQUENCE [LARGE SCALE GENOMIC DNA]</scope>
    <source>
        <strain evidence="11">CD08_7</strain>
    </source>
</reference>
<dbReference type="GO" id="GO:0003677">
    <property type="term" value="F:DNA binding"/>
    <property type="evidence" value="ECO:0007669"/>
    <property type="project" value="UniProtKB-UniRule"/>
</dbReference>
<dbReference type="InterPro" id="IPR011890">
    <property type="entry name" value="SMC_prok"/>
</dbReference>
<feature type="coiled-coil region" evidence="7">
    <location>
        <begin position="334"/>
        <end position="466"/>
    </location>
</feature>
<dbReference type="Pfam" id="PF06470">
    <property type="entry name" value="SMC_hinge"/>
    <property type="match status" value="1"/>
</dbReference>
<comment type="subcellular location">
    <subcellularLocation>
        <location evidence="1 7">Cytoplasm</location>
    </subcellularLocation>
</comment>
<dbReference type="GO" id="GO:0007062">
    <property type="term" value="P:sister chromatid cohesion"/>
    <property type="evidence" value="ECO:0007669"/>
    <property type="project" value="InterPro"/>
</dbReference>
<proteinExistence type="inferred from homology"/>
<dbReference type="Proteomes" id="UP000054023">
    <property type="component" value="Unassembled WGS sequence"/>
</dbReference>
<dbReference type="Gene3D" id="1.20.1060.20">
    <property type="match status" value="1"/>
</dbReference>
<keyword evidence="6 7" id="KW-0238">DNA-binding</keyword>
<dbReference type="STRING" id="317018.AVL63_04685"/>